<dbReference type="AlphaFoldDB" id="A0A4S8HI40"/>
<gene>
    <name evidence="2" type="ORF">FAM09_24540</name>
</gene>
<accession>A0A4S8HI40</accession>
<keyword evidence="3" id="KW-1185">Reference proteome</keyword>
<reference evidence="2 3" key="1">
    <citation type="submission" date="2019-04" db="EMBL/GenBank/DDBJ databases">
        <title>Niastella caeni sp. nov., isolated from activated sludge.</title>
        <authorList>
            <person name="Sheng M."/>
        </authorList>
    </citation>
    <scope>NUCLEOTIDE SEQUENCE [LARGE SCALE GENOMIC DNA]</scope>
    <source>
        <strain evidence="2 3">HX-2-15</strain>
    </source>
</reference>
<sequence>MKNVLIVFTVLVTLVSCSKSDNDNPAPPTPPSPTDSTGTTPVTPASKRWLLTYVDAWNSFNYNMELQYDSSRHLKKIKVSQLLAEFNVYHKDDTINHIVYAGSYGAKSSAIFLYRSDKRCHKVIYKKRVYTYNYPPGGLDDSNPYFSNTTDGEFDRIDSLVYSSTNQLTEVWHKSYGEVMLHKFIYTDLQKTAPERAETYVTDGQGNFPLRYKVLLTTNDQDYPGYQFLWVYPFINHLLTVHATLGIRMPVTPYDTPAYSASMMVLIQKCITKHVTYNYYSPSSIETSSDFSYFYSADSTSFTGRYVMTDAGFPKFKYLFKKF</sequence>
<protein>
    <recommendedName>
        <fullName evidence="4">Lipoprotein</fullName>
    </recommendedName>
</protein>
<dbReference type="OrthoDB" id="680155at2"/>
<evidence type="ECO:0000313" key="3">
    <source>
        <dbReference type="Proteomes" id="UP000306918"/>
    </source>
</evidence>
<dbReference type="Proteomes" id="UP000306918">
    <property type="component" value="Unassembled WGS sequence"/>
</dbReference>
<dbReference type="PROSITE" id="PS51257">
    <property type="entry name" value="PROKAR_LIPOPROTEIN"/>
    <property type="match status" value="1"/>
</dbReference>
<evidence type="ECO:0000313" key="2">
    <source>
        <dbReference type="EMBL" id="THU34191.1"/>
    </source>
</evidence>
<dbReference type="EMBL" id="STFF01000008">
    <property type="protein sequence ID" value="THU34191.1"/>
    <property type="molecule type" value="Genomic_DNA"/>
</dbReference>
<proteinExistence type="predicted"/>
<feature type="region of interest" description="Disordered" evidence="1">
    <location>
        <begin position="20"/>
        <end position="42"/>
    </location>
</feature>
<evidence type="ECO:0008006" key="4">
    <source>
        <dbReference type="Google" id="ProtNLM"/>
    </source>
</evidence>
<organism evidence="2 3">
    <name type="scientific">Niastella caeni</name>
    <dbReference type="NCBI Taxonomy" id="2569763"/>
    <lineage>
        <taxon>Bacteria</taxon>
        <taxon>Pseudomonadati</taxon>
        <taxon>Bacteroidota</taxon>
        <taxon>Chitinophagia</taxon>
        <taxon>Chitinophagales</taxon>
        <taxon>Chitinophagaceae</taxon>
        <taxon>Niastella</taxon>
    </lineage>
</organism>
<dbReference type="RefSeq" id="WP_136579807.1">
    <property type="nucleotide sequence ID" value="NZ_STFF01000008.1"/>
</dbReference>
<evidence type="ECO:0000256" key="1">
    <source>
        <dbReference type="SAM" id="MobiDB-lite"/>
    </source>
</evidence>
<name>A0A4S8HI40_9BACT</name>
<comment type="caution">
    <text evidence="2">The sequence shown here is derived from an EMBL/GenBank/DDBJ whole genome shotgun (WGS) entry which is preliminary data.</text>
</comment>